<reference evidence="2 3" key="1">
    <citation type="submission" date="2024-01" db="EMBL/GenBank/DDBJ databases">
        <title>Genome assemblies of Stephania.</title>
        <authorList>
            <person name="Yang L."/>
        </authorList>
    </citation>
    <scope>NUCLEOTIDE SEQUENCE [LARGE SCALE GENOMIC DNA]</scope>
    <source>
        <strain evidence="2">YNDBR</strain>
        <tissue evidence="2">Leaf</tissue>
    </source>
</reference>
<accession>A0AAP0Q1L9</accession>
<sequence length="207" mass="23547">MRDDSLKTRHHHTLRNPNQSPSRPNSAESTQHPHACHSHHSPDRVFGNPPKHRPRLSPRSAAPQILLEIRESARLGRAGSGDESYHLFEHGLVARDGEWSVVGEAVDLLGLVKKLLEDWMVEVGSSHDEPRTARAHRDGHVPRRYVRGDLAGLTSGRGRRLVAPPAEHLAERYYVADLAAFPDSGDRHCFRWRRRRVVSSFFLLRER</sequence>
<evidence type="ECO:0000313" key="3">
    <source>
        <dbReference type="Proteomes" id="UP001420932"/>
    </source>
</evidence>
<evidence type="ECO:0000256" key="1">
    <source>
        <dbReference type="SAM" id="MobiDB-lite"/>
    </source>
</evidence>
<dbReference type="Proteomes" id="UP001420932">
    <property type="component" value="Unassembled WGS sequence"/>
</dbReference>
<gene>
    <name evidence="2" type="ORF">Syun_005324</name>
</gene>
<feature type="compositionally biased region" description="Polar residues" evidence="1">
    <location>
        <begin position="15"/>
        <end position="32"/>
    </location>
</feature>
<evidence type="ECO:0000313" key="2">
    <source>
        <dbReference type="EMBL" id="KAK9164422.1"/>
    </source>
</evidence>
<protein>
    <submittedName>
        <fullName evidence="2">Uncharacterized protein</fullName>
    </submittedName>
</protein>
<dbReference type="EMBL" id="JBBNAF010000002">
    <property type="protein sequence ID" value="KAK9164422.1"/>
    <property type="molecule type" value="Genomic_DNA"/>
</dbReference>
<name>A0AAP0Q1L9_9MAGN</name>
<keyword evidence="3" id="KW-1185">Reference proteome</keyword>
<organism evidence="2 3">
    <name type="scientific">Stephania yunnanensis</name>
    <dbReference type="NCBI Taxonomy" id="152371"/>
    <lineage>
        <taxon>Eukaryota</taxon>
        <taxon>Viridiplantae</taxon>
        <taxon>Streptophyta</taxon>
        <taxon>Embryophyta</taxon>
        <taxon>Tracheophyta</taxon>
        <taxon>Spermatophyta</taxon>
        <taxon>Magnoliopsida</taxon>
        <taxon>Ranunculales</taxon>
        <taxon>Menispermaceae</taxon>
        <taxon>Menispermoideae</taxon>
        <taxon>Cissampelideae</taxon>
        <taxon>Stephania</taxon>
    </lineage>
</organism>
<proteinExistence type="predicted"/>
<feature type="region of interest" description="Disordered" evidence="1">
    <location>
        <begin position="1"/>
        <end position="62"/>
    </location>
</feature>
<dbReference type="AlphaFoldDB" id="A0AAP0Q1L9"/>
<comment type="caution">
    <text evidence="2">The sequence shown here is derived from an EMBL/GenBank/DDBJ whole genome shotgun (WGS) entry which is preliminary data.</text>
</comment>